<accession>A0ACB9ZAS9</accession>
<sequence>MSVSVWVWVSQVWLPAVLEWQIWTTVLRIWFVNRTRRRQIDTLGRSRRSPHVLQDEVASGFSSRICISWSMVRVSWSPTSIRNVRTYTRKRRGNIPVMESK</sequence>
<dbReference type="EMBL" id="MU393438">
    <property type="protein sequence ID" value="KAI4868481.1"/>
    <property type="molecule type" value="Genomic_DNA"/>
</dbReference>
<reference evidence="1 2" key="1">
    <citation type="journal article" date="2022" name="New Phytol.">
        <title>Ecological generalism drives hyperdiversity of secondary metabolite gene clusters in xylarialean endophytes.</title>
        <authorList>
            <person name="Franco M.E.E."/>
            <person name="Wisecaver J.H."/>
            <person name="Arnold A.E."/>
            <person name="Ju Y.M."/>
            <person name="Slot J.C."/>
            <person name="Ahrendt S."/>
            <person name="Moore L.P."/>
            <person name="Eastman K.E."/>
            <person name="Scott K."/>
            <person name="Konkel Z."/>
            <person name="Mondo S.J."/>
            <person name="Kuo A."/>
            <person name="Hayes R.D."/>
            <person name="Haridas S."/>
            <person name="Andreopoulos B."/>
            <person name="Riley R."/>
            <person name="LaButti K."/>
            <person name="Pangilinan J."/>
            <person name="Lipzen A."/>
            <person name="Amirebrahimi M."/>
            <person name="Yan J."/>
            <person name="Adam C."/>
            <person name="Keymanesh K."/>
            <person name="Ng V."/>
            <person name="Louie K."/>
            <person name="Northen T."/>
            <person name="Drula E."/>
            <person name="Henrissat B."/>
            <person name="Hsieh H.M."/>
            <person name="Youens-Clark K."/>
            <person name="Lutzoni F."/>
            <person name="Miadlikowska J."/>
            <person name="Eastwood D.C."/>
            <person name="Hamelin R.C."/>
            <person name="Grigoriev I.V."/>
            <person name="U'Ren J.M."/>
        </authorList>
    </citation>
    <scope>NUCLEOTIDE SEQUENCE [LARGE SCALE GENOMIC DNA]</scope>
    <source>
        <strain evidence="1 2">CBS 119005</strain>
    </source>
</reference>
<dbReference type="Proteomes" id="UP001497700">
    <property type="component" value="Unassembled WGS sequence"/>
</dbReference>
<name>A0ACB9ZAS9_9PEZI</name>
<keyword evidence="2" id="KW-1185">Reference proteome</keyword>
<evidence type="ECO:0000313" key="2">
    <source>
        <dbReference type="Proteomes" id="UP001497700"/>
    </source>
</evidence>
<comment type="caution">
    <text evidence="1">The sequence shown here is derived from an EMBL/GenBank/DDBJ whole genome shotgun (WGS) entry which is preliminary data.</text>
</comment>
<organism evidence="1 2">
    <name type="scientific">Hypoxylon rubiginosum</name>
    <dbReference type="NCBI Taxonomy" id="110542"/>
    <lineage>
        <taxon>Eukaryota</taxon>
        <taxon>Fungi</taxon>
        <taxon>Dikarya</taxon>
        <taxon>Ascomycota</taxon>
        <taxon>Pezizomycotina</taxon>
        <taxon>Sordariomycetes</taxon>
        <taxon>Xylariomycetidae</taxon>
        <taxon>Xylariales</taxon>
        <taxon>Hypoxylaceae</taxon>
        <taxon>Hypoxylon</taxon>
    </lineage>
</organism>
<proteinExistence type="predicted"/>
<protein>
    <submittedName>
        <fullName evidence="1">Uncharacterized protein</fullName>
    </submittedName>
</protein>
<gene>
    <name evidence="1" type="ORF">F4820DRAFT_410354</name>
</gene>
<evidence type="ECO:0000313" key="1">
    <source>
        <dbReference type="EMBL" id="KAI4868481.1"/>
    </source>
</evidence>